<comment type="subcellular location">
    <subcellularLocation>
        <location evidence="1">Membrane</location>
    </subcellularLocation>
</comment>
<keyword evidence="8" id="KW-1185">Reference proteome</keyword>
<reference evidence="7 8" key="1">
    <citation type="submission" date="2020-08" db="EMBL/GenBank/DDBJ databases">
        <title>Genomic Encyclopedia of Type Strains, Phase IV (KMG-IV): sequencing the most valuable type-strain genomes for metagenomic binning, comparative biology and taxonomic classification.</title>
        <authorList>
            <person name="Goeker M."/>
        </authorList>
    </citation>
    <scope>NUCLEOTIDE SEQUENCE [LARGE SCALE GENOMIC DNA]</scope>
    <source>
        <strain evidence="7 8">DSM 103377</strain>
    </source>
</reference>
<dbReference type="Proteomes" id="UP000553766">
    <property type="component" value="Unassembled WGS sequence"/>
</dbReference>
<dbReference type="GO" id="GO:0008381">
    <property type="term" value="F:mechanosensitive monoatomic ion channel activity"/>
    <property type="evidence" value="ECO:0007669"/>
    <property type="project" value="UniProtKB-ARBA"/>
</dbReference>
<dbReference type="PANTHER" id="PTHR30566:SF27">
    <property type="entry name" value="MECHANOSENSITIVE ION CHANNEL PROTEIN"/>
    <property type="match status" value="1"/>
</dbReference>
<feature type="transmembrane region" description="Helical" evidence="5">
    <location>
        <begin position="59"/>
        <end position="77"/>
    </location>
</feature>
<feature type="transmembrane region" description="Helical" evidence="5">
    <location>
        <begin position="20"/>
        <end position="38"/>
    </location>
</feature>
<evidence type="ECO:0000256" key="4">
    <source>
        <dbReference type="ARBA" id="ARBA00023136"/>
    </source>
</evidence>
<dbReference type="GO" id="GO:0016020">
    <property type="term" value="C:membrane"/>
    <property type="evidence" value="ECO:0007669"/>
    <property type="project" value="UniProtKB-SubCell"/>
</dbReference>
<dbReference type="AlphaFoldDB" id="A0A840WSB3"/>
<name>A0A840WSB3_9RHOB</name>
<organism evidence="7 8">
    <name type="scientific">Rubricella aquisinus</name>
    <dbReference type="NCBI Taxonomy" id="2028108"/>
    <lineage>
        <taxon>Bacteria</taxon>
        <taxon>Pseudomonadati</taxon>
        <taxon>Pseudomonadota</taxon>
        <taxon>Alphaproteobacteria</taxon>
        <taxon>Rhodobacterales</taxon>
        <taxon>Paracoccaceae</taxon>
        <taxon>Rubricella</taxon>
    </lineage>
</organism>
<dbReference type="InterPro" id="IPR023408">
    <property type="entry name" value="MscS_beta-dom_sf"/>
</dbReference>
<dbReference type="InterPro" id="IPR010920">
    <property type="entry name" value="LSM_dom_sf"/>
</dbReference>
<keyword evidence="3 5" id="KW-1133">Transmembrane helix</keyword>
<dbReference type="PANTHER" id="PTHR30566">
    <property type="entry name" value="YNAI-RELATED MECHANOSENSITIVE ION CHANNEL"/>
    <property type="match status" value="1"/>
</dbReference>
<comment type="caution">
    <text evidence="7">The sequence shown here is derived from an EMBL/GenBank/DDBJ whole genome shotgun (WGS) entry which is preliminary data.</text>
</comment>
<dbReference type="Gene3D" id="2.30.30.60">
    <property type="match status" value="1"/>
</dbReference>
<dbReference type="Pfam" id="PF00924">
    <property type="entry name" value="MS_channel_2nd"/>
    <property type="match status" value="1"/>
</dbReference>
<evidence type="ECO:0000313" key="7">
    <source>
        <dbReference type="EMBL" id="MBB5516913.1"/>
    </source>
</evidence>
<sequence length="291" mass="32382">MNPEVYGVKSDLTAWIVNEKVAITVGFVLLVLLVRWVSLRVIRGKGGYLSDAQRQRMSIARSSTTIAIALGLIGYWLPEIENFAFSIAAFAVAIVIATKELILCLGGGLVRGLSGAFATGDWIEIGPHTGEVVDRDAFTTKLQEFDRVEFQYTGRLITLPNSLFLTTPVVNHTFRKRYIYHEFTIHSEPVPRALEAQEVIQSAMDVAWADLKDVAERYAAMIGQRSGIVLPDPAPEVHLRTAEFGKFRYTVKVFCPREKAAEMEQIAIAAWIGWVEAQPWQFAGTNPVTPE</sequence>
<dbReference type="EMBL" id="JACIJS010000010">
    <property type="protein sequence ID" value="MBB5516913.1"/>
    <property type="molecule type" value="Genomic_DNA"/>
</dbReference>
<gene>
    <name evidence="7" type="ORF">FHS89_002957</name>
</gene>
<dbReference type="InterPro" id="IPR006685">
    <property type="entry name" value="MscS_channel_2nd"/>
</dbReference>
<protein>
    <submittedName>
        <fullName evidence="7">Small-conductance mechanosensitive channel</fullName>
    </submittedName>
</protein>
<keyword evidence="2 5" id="KW-0812">Transmembrane</keyword>
<evidence type="ECO:0000256" key="5">
    <source>
        <dbReference type="SAM" id="Phobius"/>
    </source>
</evidence>
<accession>A0A840WSB3</accession>
<keyword evidence="4 5" id="KW-0472">Membrane</keyword>
<dbReference type="RefSeq" id="WP_184012871.1">
    <property type="nucleotide sequence ID" value="NZ_JACIJS010000010.1"/>
</dbReference>
<proteinExistence type="predicted"/>
<feature type="transmembrane region" description="Helical" evidence="5">
    <location>
        <begin position="83"/>
        <end position="105"/>
    </location>
</feature>
<dbReference type="SUPFAM" id="SSF50182">
    <property type="entry name" value="Sm-like ribonucleoproteins"/>
    <property type="match status" value="1"/>
</dbReference>
<evidence type="ECO:0000256" key="3">
    <source>
        <dbReference type="ARBA" id="ARBA00022989"/>
    </source>
</evidence>
<evidence type="ECO:0000313" key="8">
    <source>
        <dbReference type="Proteomes" id="UP000553766"/>
    </source>
</evidence>
<evidence type="ECO:0000256" key="2">
    <source>
        <dbReference type="ARBA" id="ARBA00022692"/>
    </source>
</evidence>
<evidence type="ECO:0000259" key="6">
    <source>
        <dbReference type="Pfam" id="PF00924"/>
    </source>
</evidence>
<evidence type="ECO:0000256" key="1">
    <source>
        <dbReference type="ARBA" id="ARBA00004370"/>
    </source>
</evidence>
<feature type="domain" description="Mechanosensitive ion channel MscS" evidence="6">
    <location>
        <begin position="107"/>
        <end position="173"/>
    </location>
</feature>